<proteinExistence type="predicted"/>
<keyword evidence="3" id="KW-0732">Signal</keyword>
<dbReference type="InterPro" id="IPR021858">
    <property type="entry name" value="Fun_TF"/>
</dbReference>
<name>A0A9W9PM77_9EURO</name>
<dbReference type="Pfam" id="PF11951">
    <property type="entry name" value="Fungal_trans_2"/>
    <property type="match status" value="1"/>
</dbReference>
<keyword evidence="5" id="KW-1185">Reference proteome</keyword>
<dbReference type="AlphaFoldDB" id="A0A9W9PM77"/>
<evidence type="ECO:0000256" key="1">
    <source>
        <dbReference type="ARBA" id="ARBA00004123"/>
    </source>
</evidence>
<dbReference type="GO" id="GO:0005634">
    <property type="term" value="C:nucleus"/>
    <property type="evidence" value="ECO:0007669"/>
    <property type="project" value="UniProtKB-SubCell"/>
</dbReference>
<comment type="caution">
    <text evidence="4">The sequence shown here is derived from an EMBL/GenBank/DDBJ whole genome shotgun (WGS) entry which is preliminary data.</text>
</comment>
<dbReference type="GeneID" id="83197134"/>
<evidence type="ECO:0000313" key="4">
    <source>
        <dbReference type="EMBL" id="KAJ5249083.1"/>
    </source>
</evidence>
<accession>A0A9W9PM77</accession>
<evidence type="ECO:0000256" key="2">
    <source>
        <dbReference type="ARBA" id="ARBA00023242"/>
    </source>
</evidence>
<dbReference type="RefSeq" id="XP_058335862.1">
    <property type="nucleotide sequence ID" value="XM_058469831.1"/>
</dbReference>
<dbReference type="OrthoDB" id="5333823at2759"/>
<sequence>MPGSSTTRCDRDALLLLMMFHCLLEIASGSTQEWTYHMKGAIQVMKYYRNLYPGPRDVAFSPEVVKFVHIFFIEKDTFLRTTTMPFNDTEKDDFDSLRWSTEISSLFPFLNSGNPTRADPCMGLSPELLDIISSINERARDQLTSGRPEINYTLLDTLKSRLHKLELIRETSDQAQLVYLNSIAFQEATWIYLHHIVGNQPRESEVIQRFHLPKLLEIIESIHQAQGIHLCYMPYPMWALFIASCVVPEERRVRILELFALLKQKKPMSNVPSTLCAVEAIWKRRDLEAEGTHRYSTAHQNLWVDVISQLGWKMSLT</sequence>
<dbReference type="PANTHER" id="PTHR37534">
    <property type="entry name" value="TRANSCRIPTIONAL ACTIVATOR PROTEIN UGA3"/>
    <property type="match status" value="1"/>
</dbReference>
<evidence type="ECO:0000313" key="5">
    <source>
        <dbReference type="Proteomes" id="UP001150941"/>
    </source>
</evidence>
<reference evidence="4" key="1">
    <citation type="submission" date="2022-11" db="EMBL/GenBank/DDBJ databases">
        <authorList>
            <person name="Petersen C."/>
        </authorList>
    </citation>
    <scope>NUCLEOTIDE SEQUENCE</scope>
    <source>
        <strain evidence="4">IBT 19713</strain>
    </source>
</reference>
<dbReference type="Proteomes" id="UP001150941">
    <property type="component" value="Unassembled WGS sequence"/>
</dbReference>
<feature type="signal peptide" evidence="3">
    <location>
        <begin position="1"/>
        <end position="29"/>
    </location>
</feature>
<organism evidence="4 5">
    <name type="scientific">Penicillium chermesinum</name>
    <dbReference type="NCBI Taxonomy" id="63820"/>
    <lineage>
        <taxon>Eukaryota</taxon>
        <taxon>Fungi</taxon>
        <taxon>Dikarya</taxon>
        <taxon>Ascomycota</taxon>
        <taxon>Pezizomycotina</taxon>
        <taxon>Eurotiomycetes</taxon>
        <taxon>Eurotiomycetidae</taxon>
        <taxon>Eurotiales</taxon>
        <taxon>Aspergillaceae</taxon>
        <taxon>Penicillium</taxon>
    </lineage>
</organism>
<dbReference type="PANTHER" id="PTHR37534:SF49">
    <property type="entry name" value="LYSINE BIOSYNTHESIS REGULATORY PROTEIN LYS14"/>
    <property type="match status" value="1"/>
</dbReference>
<evidence type="ECO:0000256" key="3">
    <source>
        <dbReference type="SAM" id="SignalP"/>
    </source>
</evidence>
<dbReference type="GO" id="GO:0003700">
    <property type="term" value="F:DNA-binding transcription factor activity"/>
    <property type="evidence" value="ECO:0007669"/>
    <property type="project" value="TreeGrafter"/>
</dbReference>
<reference evidence="4" key="2">
    <citation type="journal article" date="2023" name="IMA Fungus">
        <title>Comparative genomic study of the Penicillium genus elucidates a diverse pangenome and 15 lateral gene transfer events.</title>
        <authorList>
            <person name="Petersen C."/>
            <person name="Sorensen T."/>
            <person name="Nielsen M.R."/>
            <person name="Sondergaard T.E."/>
            <person name="Sorensen J.L."/>
            <person name="Fitzpatrick D.A."/>
            <person name="Frisvad J.C."/>
            <person name="Nielsen K.L."/>
        </authorList>
    </citation>
    <scope>NUCLEOTIDE SEQUENCE</scope>
    <source>
        <strain evidence="4">IBT 19713</strain>
    </source>
</reference>
<protein>
    <submittedName>
        <fullName evidence="4">Uncharacterized protein</fullName>
    </submittedName>
</protein>
<dbReference type="EMBL" id="JAPQKS010000001">
    <property type="protein sequence ID" value="KAJ5249083.1"/>
    <property type="molecule type" value="Genomic_DNA"/>
</dbReference>
<dbReference type="GO" id="GO:0000976">
    <property type="term" value="F:transcription cis-regulatory region binding"/>
    <property type="evidence" value="ECO:0007669"/>
    <property type="project" value="TreeGrafter"/>
</dbReference>
<dbReference type="GO" id="GO:0045944">
    <property type="term" value="P:positive regulation of transcription by RNA polymerase II"/>
    <property type="evidence" value="ECO:0007669"/>
    <property type="project" value="TreeGrafter"/>
</dbReference>
<feature type="chain" id="PRO_5040922505" evidence="3">
    <location>
        <begin position="30"/>
        <end position="317"/>
    </location>
</feature>
<comment type="subcellular location">
    <subcellularLocation>
        <location evidence="1">Nucleus</location>
    </subcellularLocation>
</comment>
<gene>
    <name evidence="4" type="ORF">N7468_000534</name>
</gene>
<keyword evidence="2" id="KW-0539">Nucleus</keyword>